<keyword evidence="2" id="KW-1185">Reference proteome</keyword>
<evidence type="ECO:0000313" key="1">
    <source>
        <dbReference type="EMBL" id="KAK4383555.1"/>
    </source>
</evidence>
<gene>
    <name evidence="1" type="ORF">Sango_2765500</name>
</gene>
<reference evidence="1" key="2">
    <citation type="journal article" date="2024" name="Plant">
        <title>Genomic evolution and insights into agronomic trait innovations of Sesamum species.</title>
        <authorList>
            <person name="Miao H."/>
            <person name="Wang L."/>
            <person name="Qu L."/>
            <person name="Liu H."/>
            <person name="Sun Y."/>
            <person name="Le M."/>
            <person name="Wang Q."/>
            <person name="Wei S."/>
            <person name="Zheng Y."/>
            <person name="Lin W."/>
            <person name="Duan Y."/>
            <person name="Cao H."/>
            <person name="Xiong S."/>
            <person name="Wang X."/>
            <person name="Wei L."/>
            <person name="Li C."/>
            <person name="Ma Q."/>
            <person name="Ju M."/>
            <person name="Zhao R."/>
            <person name="Li G."/>
            <person name="Mu C."/>
            <person name="Tian Q."/>
            <person name="Mei H."/>
            <person name="Zhang T."/>
            <person name="Gao T."/>
            <person name="Zhang H."/>
        </authorList>
    </citation>
    <scope>NUCLEOTIDE SEQUENCE</scope>
    <source>
        <strain evidence="1">K16</strain>
    </source>
</reference>
<sequence length="125" mass="14184">MFLMVCTRHDVAYAISCLSKYMSNAGLSHLEASKWLLRDSSKSTTFNIFTLRSSCISWKSQLQHTVALSTTEAEYTATTEAFKEAIWLEVPPKHFGYDDRQDLTLGLVPFYGSWSKMENVEICGL</sequence>
<dbReference type="Proteomes" id="UP001289374">
    <property type="component" value="Unassembled WGS sequence"/>
</dbReference>
<dbReference type="AlphaFoldDB" id="A0AAE1T8R0"/>
<comment type="caution">
    <text evidence="1">The sequence shown here is derived from an EMBL/GenBank/DDBJ whole genome shotgun (WGS) entry which is preliminary data.</text>
</comment>
<proteinExistence type="predicted"/>
<organism evidence="1 2">
    <name type="scientific">Sesamum angolense</name>
    <dbReference type="NCBI Taxonomy" id="2727404"/>
    <lineage>
        <taxon>Eukaryota</taxon>
        <taxon>Viridiplantae</taxon>
        <taxon>Streptophyta</taxon>
        <taxon>Embryophyta</taxon>
        <taxon>Tracheophyta</taxon>
        <taxon>Spermatophyta</taxon>
        <taxon>Magnoliopsida</taxon>
        <taxon>eudicotyledons</taxon>
        <taxon>Gunneridae</taxon>
        <taxon>Pentapetalae</taxon>
        <taxon>asterids</taxon>
        <taxon>lamiids</taxon>
        <taxon>Lamiales</taxon>
        <taxon>Pedaliaceae</taxon>
        <taxon>Sesamum</taxon>
    </lineage>
</organism>
<reference evidence="1" key="1">
    <citation type="submission" date="2020-06" db="EMBL/GenBank/DDBJ databases">
        <authorList>
            <person name="Li T."/>
            <person name="Hu X."/>
            <person name="Zhang T."/>
            <person name="Song X."/>
            <person name="Zhang H."/>
            <person name="Dai N."/>
            <person name="Sheng W."/>
            <person name="Hou X."/>
            <person name="Wei L."/>
        </authorList>
    </citation>
    <scope>NUCLEOTIDE SEQUENCE</scope>
    <source>
        <strain evidence="1">K16</strain>
        <tissue evidence="1">Leaf</tissue>
    </source>
</reference>
<protein>
    <submittedName>
        <fullName evidence="1">Secreted RxLR effector protein</fullName>
    </submittedName>
</protein>
<evidence type="ECO:0000313" key="2">
    <source>
        <dbReference type="Proteomes" id="UP001289374"/>
    </source>
</evidence>
<dbReference type="PANTHER" id="PTHR11439">
    <property type="entry name" value="GAG-POL-RELATED RETROTRANSPOSON"/>
    <property type="match status" value="1"/>
</dbReference>
<dbReference type="PANTHER" id="PTHR11439:SF491">
    <property type="entry name" value="INTEGRASE CATALYTIC DOMAIN-CONTAINING PROTEIN"/>
    <property type="match status" value="1"/>
</dbReference>
<dbReference type="EMBL" id="JACGWL010000551">
    <property type="protein sequence ID" value="KAK4383555.1"/>
    <property type="molecule type" value="Genomic_DNA"/>
</dbReference>
<accession>A0AAE1T8R0</accession>
<name>A0AAE1T8R0_9LAMI</name>